<evidence type="ECO:0000313" key="4">
    <source>
        <dbReference type="Proteomes" id="UP000001811"/>
    </source>
</evidence>
<dbReference type="PRINTS" id="PR02071">
    <property type="entry name" value="PPDPFACTOR"/>
</dbReference>
<accession>A0A5F9CV52</accession>
<comment type="similarity">
    <text evidence="1">Belongs to the PPDPF family.</text>
</comment>
<reference evidence="3" key="2">
    <citation type="submission" date="2025-08" db="UniProtKB">
        <authorList>
            <consortium name="Ensembl"/>
        </authorList>
    </citation>
    <scope>IDENTIFICATION</scope>
    <source>
        <strain evidence="3">Thorbecke</strain>
    </source>
</reference>
<organism evidence="3 4">
    <name type="scientific">Oryctolagus cuniculus</name>
    <name type="common">Rabbit</name>
    <dbReference type="NCBI Taxonomy" id="9986"/>
    <lineage>
        <taxon>Eukaryota</taxon>
        <taxon>Metazoa</taxon>
        <taxon>Chordata</taxon>
        <taxon>Craniata</taxon>
        <taxon>Vertebrata</taxon>
        <taxon>Euteleostomi</taxon>
        <taxon>Mammalia</taxon>
        <taxon>Eutheria</taxon>
        <taxon>Euarchontoglires</taxon>
        <taxon>Glires</taxon>
        <taxon>Lagomorpha</taxon>
        <taxon>Leporidae</taxon>
        <taxon>Oryctolagus</taxon>
    </lineage>
</organism>
<dbReference type="Ensembl" id="ENSOCUT00000049369.1">
    <property type="protein sequence ID" value="ENSOCUP00000037639.1"/>
    <property type="gene ID" value="ENSOCUG00000029166.2"/>
</dbReference>
<gene>
    <name evidence="3" type="primary">PPDPFL</name>
</gene>
<dbReference type="Proteomes" id="UP000001811">
    <property type="component" value="Chromosome 3"/>
</dbReference>
<dbReference type="EMBL" id="AAGW02047474">
    <property type="status" value="NOT_ANNOTATED_CDS"/>
    <property type="molecule type" value="Genomic_DNA"/>
</dbReference>
<dbReference type="GeneTree" id="ENSGT00390000009113"/>
<dbReference type="AlphaFoldDB" id="A0A5F9CV52"/>
<reference evidence="3 4" key="1">
    <citation type="journal article" date="2011" name="Nature">
        <title>A high-resolution map of human evolutionary constraint using 29 mammals.</title>
        <authorList>
            <person name="Lindblad-Toh K."/>
            <person name="Garber M."/>
            <person name="Zuk O."/>
            <person name="Lin M.F."/>
            <person name="Parker B.J."/>
            <person name="Washietl S."/>
            <person name="Kheradpour P."/>
            <person name="Ernst J."/>
            <person name="Jordan G."/>
            <person name="Mauceli E."/>
            <person name="Ward L.D."/>
            <person name="Lowe C.B."/>
            <person name="Holloway A.K."/>
            <person name="Clamp M."/>
            <person name="Gnerre S."/>
            <person name="Alfoldi J."/>
            <person name="Beal K."/>
            <person name="Chang J."/>
            <person name="Clawson H."/>
            <person name="Cuff J."/>
            <person name="Di Palma F."/>
            <person name="Fitzgerald S."/>
            <person name="Flicek P."/>
            <person name="Guttman M."/>
            <person name="Hubisz M.J."/>
            <person name="Jaffe D.B."/>
            <person name="Jungreis I."/>
            <person name="Kent W.J."/>
            <person name="Kostka D."/>
            <person name="Lara M."/>
            <person name="Martins A.L."/>
            <person name="Massingham T."/>
            <person name="Moltke I."/>
            <person name="Raney B.J."/>
            <person name="Rasmussen M.D."/>
            <person name="Robinson J."/>
            <person name="Stark A."/>
            <person name="Vilella A.J."/>
            <person name="Wen J."/>
            <person name="Xie X."/>
            <person name="Zody M.C."/>
            <person name="Baldwin J."/>
            <person name="Bloom T."/>
            <person name="Chin C.W."/>
            <person name="Heiman D."/>
            <person name="Nicol R."/>
            <person name="Nusbaum C."/>
            <person name="Young S."/>
            <person name="Wilkinson J."/>
            <person name="Worley K.C."/>
            <person name="Kovar C.L."/>
            <person name="Muzny D.M."/>
            <person name="Gibbs R.A."/>
            <person name="Cree A."/>
            <person name="Dihn H.H."/>
            <person name="Fowler G."/>
            <person name="Jhangiani S."/>
            <person name="Joshi V."/>
            <person name="Lee S."/>
            <person name="Lewis L.R."/>
            <person name="Nazareth L.V."/>
            <person name="Okwuonu G."/>
            <person name="Santibanez J."/>
            <person name="Warren W.C."/>
            <person name="Mardis E.R."/>
            <person name="Weinstock G.M."/>
            <person name="Wilson R.K."/>
            <person name="Delehaunty K."/>
            <person name="Dooling D."/>
            <person name="Fronik C."/>
            <person name="Fulton L."/>
            <person name="Fulton B."/>
            <person name="Graves T."/>
            <person name="Minx P."/>
            <person name="Sodergren E."/>
            <person name="Birney E."/>
            <person name="Margulies E.H."/>
            <person name="Herrero J."/>
            <person name="Green E.D."/>
            <person name="Haussler D."/>
            <person name="Siepel A."/>
            <person name="Goldman N."/>
            <person name="Pollard K.S."/>
            <person name="Pedersen J.S."/>
            <person name="Lander E.S."/>
            <person name="Kellis M."/>
        </authorList>
    </citation>
    <scope>NUCLEOTIDE SEQUENCE [LARGE SCALE GENOMIC DNA]</scope>
    <source>
        <strain evidence="3 4">Thorbecke inbred</strain>
    </source>
</reference>
<sequence length="85" mass="9252">MASVPSIGCLLAKNQYYRKSSISSDSSLTGSDSVNFMDDDKFQQGFPEVAESTWWFKSFFHPGPVLSNVRSKDPSTGGQPSVRAG</sequence>
<keyword evidence="4" id="KW-1185">Reference proteome</keyword>
<name>A0A5F9CV52_RABIT</name>
<reference evidence="3" key="3">
    <citation type="submission" date="2025-09" db="UniProtKB">
        <authorList>
            <consortium name="Ensembl"/>
        </authorList>
    </citation>
    <scope>IDENTIFICATION</scope>
    <source>
        <strain evidence="3">Thorbecke</strain>
    </source>
</reference>
<evidence type="ECO:0000313" key="3">
    <source>
        <dbReference type="Ensembl" id="ENSOCUP00000037639.1"/>
    </source>
</evidence>
<evidence type="ECO:0000256" key="1">
    <source>
        <dbReference type="ARBA" id="ARBA00006609"/>
    </source>
</evidence>
<dbReference type="PANTHER" id="PTHR14572">
    <property type="entry name" value="PANCREATIC PROGENITOR CELL DIFFERENTIATION AND PROLIFERATION FACTOR"/>
    <property type="match status" value="1"/>
</dbReference>
<feature type="region of interest" description="Disordered" evidence="2">
    <location>
        <begin position="66"/>
        <end position="85"/>
    </location>
</feature>
<dbReference type="InterPro" id="IPR026754">
    <property type="entry name" value="PPDPF"/>
</dbReference>
<proteinExistence type="inferred from homology"/>
<evidence type="ECO:0000256" key="2">
    <source>
        <dbReference type="SAM" id="MobiDB-lite"/>
    </source>
</evidence>
<dbReference type="InParanoid" id="A0A5F9CV52"/>
<protein>
    <submittedName>
        <fullName evidence="3">Pancreatic progenitor cell differentiation and proliferation factor like</fullName>
    </submittedName>
</protein>
<dbReference type="GO" id="GO:0030154">
    <property type="term" value="P:cell differentiation"/>
    <property type="evidence" value="ECO:0007669"/>
    <property type="project" value="InterPro"/>
</dbReference>
<dbReference type="Pfam" id="PF15060">
    <property type="entry name" value="PPDFL"/>
    <property type="match status" value="1"/>
</dbReference>
<dbReference type="Bgee" id="ENSOCUG00000029166">
    <property type="expression patterns" value="Expressed in kidney and 12 other cell types or tissues"/>
</dbReference>